<gene>
    <name evidence="2" type="ORF">PAXRUDRAFT_832463</name>
</gene>
<dbReference type="InParanoid" id="A0A0D0D1T6"/>
<dbReference type="Proteomes" id="UP000054538">
    <property type="component" value="Unassembled WGS sequence"/>
</dbReference>
<reference evidence="2 3" key="1">
    <citation type="submission" date="2014-04" db="EMBL/GenBank/DDBJ databases">
        <authorList>
            <consortium name="DOE Joint Genome Institute"/>
            <person name="Kuo A."/>
            <person name="Kohler A."/>
            <person name="Jargeat P."/>
            <person name="Nagy L.G."/>
            <person name="Floudas D."/>
            <person name="Copeland A."/>
            <person name="Barry K.W."/>
            <person name="Cichocki N."/>
            <person name="Veneault-Fourrey C."/>
            <person name="LaButti K."/>
            <person name="Lindquist E.A."/>
            <person name="Lipzen A."/>
            <person name="Lundell T."/>
            <person name="Morin E."/>
            <person name="Murat C."/>
            <person name="Sun H."/>
            <person name="Tunlid A."/>
            <person name="Henrissat B."/>
            <person name="Grigoriev I.V."/>
            <person name="Hibbett D.S."/>
            <person name="Martin F."/>
            <person name="Nordberg H.P."/>
            <person name="Cantor M.N."/>
            <person name="Hua S.X."/>
        </authorList>
    </citation>
    <scope>NUCLEOTIDE SEQUENCE [LARGE SCALE GENOMIC DNA]</scope>
    <source>
        <strain evidence="2 3">Ve08.2h10</strain>
    </source>
</reference>
<evidence type="ECO:0000256" key="1">
    <source>
        <dbReference type="SAM" id="MobiDB-lite"/>
    </source>
</evidence>
<sequence>MLSIFGSGSHAYLEMDSEAAYKGDDLVNTSPATLVGHPSHIQTTQPTFLAPRHHSQSSVGHLYRSVNTDQVLNPSTKCRVWFPLRLN</sequence>
<dbReference type="EMBL" id="KN825692">
    <property type="protein sequence ID" value="KIK82023.1"/>
    <property type="molecule type" value="Genomic_DNA"/>
</dbReference>
<feature type="region of interest" description="Disordered" evidence="1">
    <location>
        <begin position="32"/>
        <end position="53"/>
    </location>
</feature>
<evidence type="ECO:0000313" key="3">
    <source>
        <dbReference type="Proteomes" id="UP000054538"/>
    </source>
</evidence>
<protein>
    <submittedName>
        <fullName evidence="2">Uncharacterized protein</fullName>
    </submittedName>
</protein>
<reference evidence="3" key="2">
    <citation type="submission" date="2015-01" db="EMBL/GenBank/DDBJ databases">
        <title>Evolutionary Origins and Diversification of the Mycorrhizal Mutualists.</title>
        <authorList>
            <consortium name="DOE Joint Genome Institute"/>
            <consortium name="Mycorrhizal Genomics Consortium"/>
            <person name="Kohler A."/>
            <person name="Kuo A."/>
            <person name="Nagy L.G."/>
            <person name="Floudas D."/>
            <person name="Copeland A."/>
            <person name="Barry K.W."/>
            <person name="Cichocki N."/>
            <person name="Veneault-Fourrey C."/>
            <person name="LaButti K."/>
            <person name="Lindquist E.A."/>
            <person name="Lipzen A."/>
            <person name="Lundell T."/>
            <person name="Morin E."/>
            <person name="Murat C."/>
            <person name="Riley R."/>
            <person name="Ohm R."/>
            <person name="Sun H."/>
            <person name="Tunlid A."/>
            <person name="Henrissat B."/>
            <person name="Grigoriev I.V."/>
            <person name="Hibbett D.S."/>
            <person name="Martin F."/>
        </authorList>
    </citation>
    <scope>NUCLEOTIDE SEQUENCE [LARGE SCALE GENOMIC DNA]</scope>
    <source>
        <strain evidence="3">Ve08.2h10</strain>
    </source>
</reference>
<accession>A0A0D0D1T6</accession>
<proteinExistence type="predicted"/>
<keyword evidence="3" id="KW-1185">Reference proteome</keyword>
<dbReference type="AlphaFoldDB" id="A0A0D0D1T6"/>
<evidence type="ECO:0000313" key="2">
    <source>
        <dbReference type="EMBL" id="KIK82023.1"/>
    </source>
</evidence>
<dbReference type="HOGENOM" id="CLU_2484022_0_0_1"/>
<name>A0A0D0D1T6_9AGAM</name>
<organism evidence="2 3">
    <name type="scientific">Paxillus rubicundulus Ve08.2h10</name>
    <dbReference type="NCBI Taxonomy" id="930991"/>
    <lineage>
        <taxon>Eukaryota</taxon>
        <taxon>Fungi</taxon>
        <taxon>Dikarya</taxon>
        <taxon>Basidiomycota</taxon>
        <taxon>Agaricomycotina</taxon>
        <taxon>Agaricomycetes</taxon>
        <taxon>Agaricomycetidae</taxon>
        <taxon>Boletales</taxon>
        <taxon>Paxilineae</taxon>
        <taxon>Paxillaceae</taxon>
        <taxon>Paxillus</taxon>
    </lineage>
</organism>